<dbReference type="Proteomes" id="UP000663903">
    <property type="component" value="Chromosome"/>
</dbReference>
<evidence type="ECO:0000313" key="8">
    <source>
        <dbReference type="Proteomes" id="UP000663903"/>
    </source>
</evidence>
<evidence type="ECO:0000256" key="2">
    <source>
        <dbReference type="ARBA" id="ARBA00022723"/>
    </source>
</evidence>
<dbReference type="GO" id="GO:0004854">
    <property type="term" value="F:xanthine dehydrogenase activity"/>
    <property type="evidence" value="ECO:0007669"/>
    <property type="project" value="UniProtKB-EC"/>
</dbReference>
<dbReference type="Pfam" id="PF00111">
    <property type="entry name" value="Fer2"/>
    <property type="match status" value="1"/>
</dbReference>
<dbReference type="GO" id="GO:0005506">
    <property type="term" value="F:iron ion binding"/>
    <property type="evidence" value="ECO:0007669"/>
    <property type="project" value="InterPro"/>
</dbReference>
<dbReference type="InterPro" id="IPR005107">
    <property type="entry name" value="CO_DH_flav_C"/>
</dbReference>
<feature type="domain" description="FAD-binding PCMH-type" evidence="6">
    <location>
        <begin position="192"/>
        <end position="366"/>
    </location>
</feature>
<keyword evidence="2" id="KW-0479">Metal-binding</keyword>
<dbReference type="SMART" id="SM01092">
    <property type="entry name" value="CO_deh_flav_C"/>
    <property type="match status" value="1"/>
</dbReference>
<keyword evidence="1" id="KW-0285">Flavoprotein</keyword>
<dbReference type="InterPro" id="IPR014307">
    <property type="entry name" value="Xanthine_DH_ssu"/>
</dbReference>
<dbReference type="InterPro" id="IPR016169">
    <property type="entry name" value="FAD-bd_PCMH_sub2"/>
</dbReference>
<dbReference type="InterPro" id="IPR036318">
    <property type="entry name" value="FAD-bd_PCMH-like_sf"/>
</dbReference>
<dbReference type="InterPro" id="IPR012175">
    <property type="entry name" value="Xanth_DH_ssu_bac"/>
</dbReference>
<dbReference type="PROSITE" id="PS51387">
    <property type="entry name" value="FAD_PCMH"/>
    <property type="match status" value="1"/>
</dbReference>
<evidence type="ECO:0000259" key="6">
    <source>
        <dbReference type="PROSITE" id="PS51387"/>
    </source>
</evidence>
<evidence type="ECO:0000313" key="7">
    <source>
        <dbReference type="EMBL" id="QTD46149.1"/>
    </source>
</evidence>
<keyword evidence="4 7" id="KW-0560">Oxidoreductase</keyword>
<dbReference type="EC" id="1.17.1.4" evidence="7"/>
<sequence>MSPPALRFVLGRQPHTLPGVPPDRTLLDLLRDDLHCTAVKEGCASGDCGACTVAMAEPAEGGGLRWRAINSCIRLAHSVDGRAVFTAEHIAGEGEPLHPAQQAMLTCHGSQCGFCTPGFVMSLFVLHRQRRGEPVTRDEALHALSGNLCRCTGYRPILDAATRMHHWPDVPLDESVLLQQLELLDQAGRGQVADLASNFYATPRTLAELLALRATHPQALIAAGTTDVGLWVTKQHRRFGQIIDVTRVAELRRTHRGDGVLSIGAAVPLSEAFEALAEDRPQLTAFFHRFAGLPVRESGTLGGNVANGSPIGDSMPLLIALGATLVLASTRGERTLPIEDFYLAYRKTRLAPDEVLARIDVPLPGAGEWLRADKISKRFEDDISAVCLAVALHVEGGVIQSARIGAGGVAAVPARATQTEAVLARQLCAEGTFDAAATVLEAEFEPLSDMRASSAYRRAVLGNLLRRGWQQSQPGALSLADLRCTP</sequence>
<name>A0A975CIE5_9BURK</name>
<dbReference type="InterPro" id="IPR002888">
    <property type="entry name" value="2Fe-2S-bd"/>
</dbReference>
<dbReference type="InterPro" id="IPR016166">
    <property type="entry name" value="FAD-bd_PCMH"/>
</dbReference>
<dbReference type="InterPro" id="IPR012675">
    <property type="entry name" value="Beta-grasp_dom_sf"/>
</dbReference>
<gene>
    <name evidence="7" type="primary">xdhA</name>
    <name evidence="7" type="ORF">J1M35_04365</name>
</gene>
<dbReference type="RefSeq" id="WP_208010048.1">
    <property type="nucleotide sequence ID" value="NZ_CP071796.1"/>
</dbReference>
<dbReference type="SUPFAM" id="SSF55447">
    <property type="entry name" value="CO dehydrogenase flavoprotein C-terminal domain-like"/>
    <property type="match status" value="1"/>
</dbReference>
<dbReference type="PANTHER" id="PTHR45444:SF3">
    <property type="entry name" value="XANTHINE DEHYDROGENASE"/>
    <property type="match status" value="1"/>
</dbReference>
<dbReference type="Pfam" id="PF01799">
    <property type="entry name" value="Fer2_2"/>
    <property type="match status" value="1"/>
</dbReference>
<keyword evidence="3" id="KW-0274">FAD</keyword>
<dbReference type="SUPFAM" id="SSF54292">
    <property type="entry name" value="2Fe-2S ferredoxin-like"/>
    <property type="match status" value="1"/>
</dbReference>
<evidence type="ECO:0000256" key="1">
    <source>
        <dbReference type="ARBA" id="ARBA00022630"/>
    </source>
</evidence>
<dbReference type="InterPro" id="IPR006058">
    <property type="entry name" value="2Fe2S_fd_BS"/>
</dbReference>
<dbReference type="PIRSF" id="PIRSF036557">
    <property type="entry name" value="XdhA_RC"/>
    <property type="match status" value="1"/>
</dbReference>
<dbReference type="Pfam" id="PF03450">
    <property type="entry name" value="CO_deh_flav_C"/>
    <property type="match status" value="1"/>
</dbReference>
<proteinExistence type="predicted"/>
<accession>A0A975CIE5</accession>
<dbReference type="InterPro" id="IPR002346">
    <property type="entry name" value="Mopterin_DH_FAD-bd"/>
</dbReference>
<keyword evidence="8" id="KW-1185">Reference proteome</keyword>
<protein>
    <submittedName>
        <fullName evidence="7">Xanthine dehydrogenase small subunit</fullName>
        <ecNumber evidence="7">1.17.1.4</ecNumber>
    </submittedName>
</protein>
<dbReference type="GO" id="GO:0071949">
    <property type="term" value="F:FAD binding"/>
    <property type="evidence" value="ECO:0007669"/>
    <property type="project" value="InterPro"/>
</dbReference>
<keyword evidence="5" id="KW-0408">Iron</keyword>
<dbReference type="GO" id="GO:0051537">
    <property type="term" value="F:2 iron, 2 sulfur cluster binding"/>
    <property type="evidence" value="ECO:0007669"/>
    <property type="project" value="InterPro"/>
</dbReference>
<evidence type="ECO:0000256" key="4">
    <source>
        <dbReference type="ARBA" id="ARBA00023002"/>
    </source>
</evidence>
<dbReference type="Gene3D" id="3.30.465.10">
    <property type="match status" value="1"/>
</dbReference>
<dbReference type="AlphaFoldDB" id="A0A975CIE5"/>
<dbReference type="InterPro" id="IPR001041">
    <property type="entry name" value="2Fe-2S_ferredoxin-type"/>
</dbReference>
<dbReference type="Gene3D" id="3.30.43.10">
    <property type="entry name" value="Uridine Diphospho-n-acetylenolpyruvylglucosamine Reductase, domain 2"/>
    <property type="match status" value="1"/>
</dbReference>
<dbReference type="PANTHER" id="PTHR45444">
    <property type="entry name" value="XANTHINE DEHYDROGENASE"/>
    <property type="match status" value="1"/>
</dbReference>
<dbReference type="Gene3D" id="3.10.20.30">
    <property type="match status" value="1"/>
</dbReference>
<dbReference type="InterPro" id="IPR016208">
    <property type="entry name" value="Ald_Oxase/xanthine_DH-like"/>
</dbReference>
<dbReference type="SUPFAM" id="SSF56176">
    <property type="entry name" value="FAD-binding/transporter-associated domain-like"/>
    <property type="match status" value="1"/>
</dbReference>
<dbReference type="Pfam" id="PF00941">
    <property type="entry name" value="FAD_binding_5"/>
    <property type="match status" value="1"/>
</dbReference>
<dbReference type="Gene3D" id="3.30.390.50">
    <property type="entry name" value="CO dehydrogenase flavoprotein, C-terminal domain"/>
    <property type="match status" value="1"/>
</dbReference>
<dbReference type="EMBL" id="CP071796">
    <property type="protein sequence ID" value="QTD46149.1"/>
    <property type="molecule type" value="Genomic_DNA"/>
</dbReference>
<dbReference type="KEGG" id="otd:J1M35_04365"/>
<dbReference type="NCBIfam" id="TIGR02963">
    <property type="entry name" value="xanthine_xdhA"/>
    <property type="match status" value="1"/>
</dbReference>
<evidence type="ECO:0000256" key="5">
    <source>
        <dbReference type="ARBA" id="ARBA00023004"/>
    </source>
</evidence>
<evidence type="ECO:0000256" key="3">
    <source>
        <dbReference type="ARBA" id="ARBA00022827"/>
    </source>
</evidence>
<dbReference type="InterPro" id="IPR036683">
    <property type="entry name" value="CO_DH_flav_C_dom_sf"/>
</dbReference>
<reference evidence="7" key="1">
    <citation type="submission" date="2021-03" db="EMBL/GenBank/DDBJ databases">
        <title>Ottowia sp. 27C isolated from the cloaca of a Giant Asian pond turtle (Heosemys grandis).</title>
        <authorList>
            <person name="Spergser J."/>
            <person name="Busse H.-J."/>
        </authorList>
    </citation>
    <scope>NUCLEOTIDE SEQUENCE</scope>
    <source>
        <strain evidence="7">27C</strain>
    </source>
</reference>
<dbReference type="SUPFAM" id="SSF47741">
    <property type="entry name" value="CO dehydrogenase ISP C-domain like"/>
    <property type="match status" value="1"/>
</dbReference>
<dbReference type="Gene3D" id="1.10.150.120">
    <property type="entry name" value="[2Fe-2S]-binding domain"/>
    <property type="match status" value="1"/>
</dbReference>
<dbReference type="InterPro" id="IPR016167">
    <property type="entry name" value="FAD-bd_PCMH_sub1"/>
</dbReference>
<dbReference type="InterPro" id="IPR036010">
    <property type="entry name" value="2Fe-2S_ferredoxin-like_sf"/>
</dbReference>
<dbReference type="InterPro" id="IPR036884">
    <property type="entry name" value="2Fe-2S-bd_dom_sf"/>
</dbReference>
<organism evidence="7 8">
    <name type="scientific">Ottowia testudinis</name>
    <dbReference type="NCBI Taxonomy" id="2816950"/>
    <lineage>
        <taxon>Bacteria</taxon>
        <taxon>Pseudomonadati</taxon>
        <taxon>Pseudomonadota</taxon>
        <taxon>Betaproteobacteria</taxon>
        <taxon>Burkholderiales</taxon>
        <taxon>Comamonadaceae</taxon>
        <taxon>Ottowia</taxon>
    </lineage>
</organism>
<dbReference type="PROSITE" id="PS00197">
    <property type="entry name" value="2FE2S_FER_1"/>
    <property type="match status" value="1"/>
</dbReference>